<dbReference type="RefSeq" id="WP_039610583.1">
    <property type="nucleotide sequence ID" value="NZ_JWIC01000007.1"/>
</dbReference>
<sequence>MKNSAPNEHILALVNYFALLPLVYFIPDLIAPITGANKLLHVATVLALIVPLISYCVMPIAVKLLSKKTV</sequence>
<dbReference type="OrthoDB" id="6300683at2"/>
<evidence type="ECO:0000256" key="1">
    <source>
        <dbReference type="SAM" id="Phobius"/>
    </source>
</evidence>
<feature type="transmembrane region" description="Helical" evidence="1">
    <location>
        <begin position="12"/>
        <end position="33"/>
    </location>
</feature>
<proteinExistence type="predicted"/>
<name>A0A0C1Q601_9GAMM</name>
<gene>
    <name evidence="2" type="ORF">JF50_16985</name>
</gene>
<keyword evidence="1" id="KW-0812">Transmembrane</keyword>
<dbReference type="AlphaFoldDB" id="A0A0C1Q601"/>
<feature type="transmembrane region" description="Helical" evidence="1">
    <location>
        <begin position="39"/>
        <end position="62"/>
    </location>
</feature>
<comment type="caution">
    <text evidence="2">The sequence shown here is derived from an EMBL/GenBank/DDBJ whole genome shotgun (WGS) entry which is preliminary data.</text>
</comment>
<keyword evidence="1" id="KW-0472">Membrane</keyword>
<dbReference type="Proteomes" id="UP000031327">
    <property type="component" value="Unassembled WGS sequence"/>
</dbReference>
<dbReference type="EMBL" id="JWIC01000007">
    <property type="protein sequence ID" value="KID56011.1"/>
    <property type="molecule type" value="Genomic_DNA"/>
</dbReference>
<organism evidence="2 3">
    <name type="scientific">Pseudoalteromonas luteoviolacea</name>
    <dbReference type="NCBI Taxonomy" id="43657"/>
    <lineage>
        <taxon>Bacteria</taxon>
        <taxon>Pseudomonadati</taxon>
        <taxon>Pseudomonadota</taxon>
        <taxon>Gammaproteobacteria</taxon>
        <taxon>Alteromonadales</taxon>
        <taxon>Pseudoalteromonadaceae</taxon>
        <taxon>Pseudoalteromonas</taxon>
    </lineage>
</organism>
<reference evidence="2 3" key="1">
    <citation type="submission" date="2014-12" db="EMBL/GenBank/DDBJ databases">
        <title>Draft Genome Sequence of Pseudoalteromonas luteoviolacea HI1.</title>
        <authorList>
            <person name="Asahina A.Y."/>
            <person name="Hadfield M.G."/>
        </authorList>
    </citation>
    <scope>NUCLEOTIDE SEQUENCE [LARGE SCALE GENOMIC DNA]</scope>
    <source>
        <strain evidence="2 3">HI1</strain>
    </source>
</reference>
<evidence type="ECO:0000313" key="3">
    <source>
        <dbReference type="Proteomes" id="UP000031327"/>
    </source>
</evidence>
<keyword evidence="1" id="KW-1133">Transmembrane helix</keyword>
<accession>A0A0C1Q601</accession>
<evidence type="ECO:0000313" key="2">
    <source>
        <dbReference type="EMBL" id="KID56011.1"/>
    </source>
</evidence>
<protein>
    <submittedName>
        <fullName evidence="2">Uncharacterized protein</fullName>
    </submittedName>
</protein>